<evidence type="ECO:0000259" key="1">
    <source>
        <dbReference type="PROSITE" id="PS50056"/>
    </source>
</evidence>
<sequence>MPETRTSQTDPLRIPRIRVGRGFIGMTICPGKMGASQTGLPWNRDLGRDLRDIADAGYKSIVTLMEWNEMRYYHMPHIKLEARKADLDWHHFSIIDRNIPNSEQVSEWRDLSKSLQRDIGNFGGVLIHCLGGLGRTGTVAAMLLQDLGMEADVAISEIRKLRPGAIENELQEVFVQNYRQWSAE</sequence>
<dbReference type="AlphaFoldDB" id="A0A0F9UBE2"/>
<dbReference type="PROSITE" id="PS50056">
    <property type="entry name" value="TYR_PHOSPHATASE_2"/>
    <property type="match status" value="1"/>
</dbReference>
<dbReference type="Pfam" id="PF22785">
    <property type="entry name" value="Tc-R-P"/>
    <property type="match status" value="1"/>
</dbReference>
<dbReference type="FunFam" id="3.90.190.10:FF:000157">
    <property type="entry name" value="Protein-tyrosine phosphatase"/>
    <property type="match status" value="1"/>
</dbReference>
<comment type="caution">
    <text evidence="2">The sequence shown here is derived from an EMBL/GenBank/DDBJ whole genome shotgun (WGS) entry which is preliminary data.</text>
</comment>
<dbReference type="EMBL" id="LAZR01000110">
    <property type="protein sequence ID" value="KKN90495.1"/>
    <property type="molecule type" value="Genomic_DNA"/>
</dbReference>
<dbReference type="InterPro" id="IPR003595">
    <property type="entry name" value="Tyr_Pase_cat"/>
</dbReference>
<dbReference type="SUPFAM" id="SSF52799">
    <property type="entry name" value="(Phosphotyrosine protein) phosphatases II"/>
    <property type="match status" value="1"/>
</dbReference>
<accession>A0A0F9UBE2</accession>
<reference evidence="2" key="1">
    <citation type="journal article" date="2015" name="Nature">
        <title>Complex archaea that bridge the gap between prokaryotes and eukaryotes.</title>
        <authorList>
            <person name="Spang A."/>
            <person name="Saw J.H."/>
            <person name="Jorgensen S.L."/>
            <person name="Zaremba-Niedzwiedzka K."/>
            <person name="Martijn J."/>
            <person name="Lind A.E."/>
            <person name="van Eijk R."/>
            <person name="Schleper C."/>
            <person name="Guy L."/>
            <person name="Ettema T.J."/>
        </authorList>
    </citation>
    <scope>NUCLEOTIDE SEQUENCE</scope>
</reference>
<dbReference type="InterPro" id="IPR000387">
    <property type="entry name" value="Tyr_Pase_dom"/>
</dbReference>
<feature type="domain" description="Tyrosine specific protein phosphatases" evidence="1">
    <location>
        <begin position="106"/>
        <end position="173"/>
    </location>
</feature>
<dbReference type="Gene3D" id="3.90.190.10">
    <property type="entry name" value="Protein tyrosine phosphatase superfamily"/>
    <property type="match status" value="1"/>
</dbReference>
<dbReference type="PANTHER" id="PTHR23339">
    <property type="entry name" value="TYROSINE SPECIFIC PROTEIN PHOSPHATASE AND DUAL SPECIFICITY PROTEIN PHOSPHATASE"/>
    <property type="match status" value="1"/>
</dbReference>
<dbReference type="SMART" id="SM00404">
    <property type="entry name" value="PTPc_motif"/>
    <property type="match status" value="1"/>
</dbReference>
<evidence type="ECO:0000313" key="2">
    <source>
        <dbReference type="EMBL" id="KKN90495.1"/>
    </source>
</evidence>
<proteinExistence type="predicted"/>
<name>A0A0F9UBE2_9ZZZZ</name>
<organism evidence="2">
    <name type="scientific">marine sediment metagenome</name>
    <dbReference type="NCBI Taxonomy" id="412755"/>
    <lineage>
        <taxon>unclassified sequences</taxon>
        <taxon>metagenomes</taxon>
        <taxon>ecological metagenomes</taxon>
    </lineage>
</organism>
<protein>
    <recommendedName>
        <fullName evidence="1">Tyrosine specific protein phosphatases domain-containing protein</fullName>
    </recommendedName>
</protein>
<dbReference type="InterPro" id="IPR016130">
    <property type="entry name" value="Tyr_Pase_AS"/>
</dbReference>
<dbReference type="InterPro" id="IPR050561">
    <property type="entry name" value="PTP"/>
</dbReference>
<gene>
    <name evidence="2" type="ORF">LCGC14_0228640</name>
</gene>
<dbReference type="InterPro" id="IPR029021">
    <property type="entry name" value="Prot-tyrosine_phosphatase-like"/>
</dbReference>
<dbReference type="PROSITE" id="PS00383">
    <property type="entry name" value="TYR_PHOSPHATASE_1"/>
    <property type="match status" value="1"/>
</dbReference>